<proteinExistence type="inferred from homology"/>
<evidence type="ECO:0000256" key="4">
    <source>
        <dbReference type="RuleBase" id="RU003345"/>
    </source>
</evidence>
<evidence type="ECO:0000313" key="7">
    <source>
        <dbReference type="Proteomes" id="UP000274907"/>
    </source>
</evidence>
<evidence type="ECO:0000256" key="1">
    <source>
        <dbReference type="ARBA" id="ARBA00009986"/>
    </source>
</evidence>
<dbReference type="InterPro" id="IPR016163">
    <property type="entry name" value="Ald_DH_C"/>
</dbReference>
<dbReference type="InterPro" id="IPR029510">
    <property type="entry name" value="Ald_DH_CS_GLU"/>
</dbReference>
<gene>
    <name evidence="6" type="ORF">EAH68_10885</name>
</gene>
<reference evidence="6 7" key="1">
    <citation type="submission" date="2018-12" db="EMBL/GenBank/DDBJ databases">
        <title>YIM 101343 draft genome.</title>
        <authorList>
            <person name="Chen X."/>
        </authorList>
    </citation>
    <scope>NUCLEOTIDE SEQUENCE [LARGE SCALE GENOMIC DNA]</scope>
    <source>
        <strain evidence="6 7">YIM 101343</strain>
    </source>
</reference>
<dbReference type="OrthoDB" id="6882680at2"/>
<dbReference type="InterPro" id="IPR015590">
    <property type="entry name" value="Aldehyde_DH_dom"/>
</dbReference>
<evidence type="ECO:0000313" key="6">
    <source>
        <dbReference type="EMBL" id="RSZ61971.1"/>
    </source>
</evidence>
<dbReference type="SUPFAM" id="SSF53720">
    <property type="entry name" value="ALDH-like"/>
    <property type="match status" value="1"/>
</dbReference>
<protein>
    <submittedName>
        <fullName evidence="6">Aldehyde dehydrogenase family protein</fullName>
    </submittedName>
</protein>
<accession>A0A3R9ZYV6</accession>
<dbReference type="PROSITE" id="PS00687">
    <property type="entry name" value="ALDEHYDE_DEHYDR_GLU"/>
    <property type="match status" value="1"/>
</dbReference>
<dbReference type="InterPro" id="IPR016162">
    <property type="entry name" value="Ald_DH_N"/>
</dbReference>
<dbReference type="RefSeq" id="WP_126121359.1">
    <property type="nucleotide sequence ID" value="NZ_RXHJ01000014.1"/>
</dbReference>
<comment type="caution">
    <text evidence="6">The sequence shown here is derived from an EMBL/GenBank/DDBJ whole genome shotgun (WGS) entry which is preliminary data.</text>
</comment>
<name>A0A3R9ZYV6_9CORY</name>
<dbReference type="Proteomes" id="UP000274907">
    <property type="component" value="Unassembled WGS sequence"/>
</dbReference>
<dbReference type="GO" id="GO:0016620">
    <property type="term" value="F:oxidoreductase activity, acting on the aldehyde or oxo group of donors, NAD or NADP as acceptor"/>
    <property type="evidence" value="ECO:0007669"/>
    <property type="project" value="InterPro"/>
</dbReference>
<dbReference type="Gene3D" id="3.40.309.10">
    <property type="entry name" value="Aldehyde Dehydrogenase, Chain A, domain 2"/>
    <property type="match status" value="1"/>
</dbReference>
<dbReference type="InterPro" id="IPR016160">
    <property type="entry name" value="Ald_DH_CS_CYS"/>
</dbReference>
<keyword evidence="7" id="KW-1185">Reference proteome</keyword>
<comment type="similarity">
    <text evidence="1 4">Belongs to the aldehyde dehydrogenase family.</text>
</comment>
<keyword evidence="2 4" id="KW-0560">Oxidoreductase</keyword>
<evidence type="ECO:0000256" key="3">
    <source>
        <dbReference type="PROSITE-ProRule" id="PRU10007"/>
    </source>
</evidence>
<dbReference type="CDD" id="cd07106">
    <property type="entry name" value="ALDH_AldA-AAD23400"/>
    <property type="match status" value="1"/>
</dbReference>
<dbReference type="FunFam" id="3.40.605.10:FF:000007">
    <property type="entry name" value="NAD/NADP-dependent betaine aldehyde dehydrogenase"/>
    <property type="match status" value="1"/>
</dbReference>
<evidence type="ECO:0000256" key="2">
    <source>
        <dbReference type="ARBA" id="ARBA00023002"/>
    </source>
</evidence>
<feature type="domain" description="Aldehyde dehydrogenase" evidence="5">
    <location>
        <begin position="26"/>
        <end position="466"/>
    </location>
</feature>
<organism evidence="6 7">
    <name type="scientific">Corynebacterium hylobatis</name>
    <dbReference type="NCBI Taxonomy" id="1859290"/>
    <lineage>
        <taxon>Bacteria</taxon>
        <taxon>Bacillati</taxon>
        <taxon>Actinomycetota</taxon>
        <taxon>Actinomycetes</taxon>
        <taxon>Mycobacteriales</taxon>
        <taxon>Corynebacteriaceae</taxon>
        <taxon>Corynebacterium</taxon>
    </lineage>
</organism>
<dbReference type="EMBL" id="RXHJ01000014">
    <property type="protein sequence ID" value="RSZ61971.1"/>
    <property type="molecule type" value="Genomic_DNA"/>
</dbReference>
<feature type="active site" evidence="3">
    <location>
        <position position="249"/>
    </location>
</feature>
<sequence length="475" mass="50266">MTQATIEAFTSVEKLLDAVRDPAGRPIHDPATGELIAHAPEHTVADLEAAVQRAVDAKQQWAGLSDKERRDFLLRLADTIDTVAEPLAQLLSREQGKPLNGPGARFEVGACAAWLRATASFDLDEQTLVDDGETHAVLNYRPLGVVGAIGPWNWPMMITIWQIAPALRMGNTVVVKPSEYTPLSVLALVHVLNTVLPGGVLNIVSGDGGVGAALGTHEDIAKIMFTGSTATGRKIIEASAGTVKRLTLELGGNDAGIILDDVDPQAIAEDVFWGAFINTGQTCAALKRLYVPDAIYDRVVEALAEVAEAMPMGVGLDEDNVLGPLQNKAQYDIVADLVQAAKDSGARIVTGGDPDQNQPGFFYPTTLVADIEPDNPLVIQEQFGPALPIIRYHDVEEAIAHANSLDVGLGASVWSADTARARQVAARLEAGTVWINKHGAVDPRIPFGGIKGSGYGLEFGVEGLKALGVPQVISG</sequence>
<dbReference type="FunFam" id="3.40.309.10:FF:000009">
    <property type="entry name" value="Aldehyde dehydrogenase A"/>
    <property type="match status" value="1"/>
</dbReference>
<dbReference type="AlphaFoldDB" id="A0A3R9ZYV6"/>
<dbReference type="PROSITE" id="PS00070">
    <property type="entry name" value="ALDEHYDE_DEHYDR_CYS"/>
    <property type="match status" value="1"/>
</dbReference>
<dbReference type="Pfam" id="PF00171">
    <property type="entry name" value="Aldedh"/>
    <property type="match status" value="1"/>
</dbReference>
<dbReference type="Gene3D" id="3.40.605.10">
    <property type="entry name" value="Aldehyde Dehydrogenase, Chain A, domain 1"/>
    <property type="match status" value="1"/>
</dbReference>
<dbReference type="InterPro" id="IPR016161">
    <property type="entry name" value="Ald_DH/histidinol_DH"/>
</dbReference>
<dbReference type="InterPro" id="IPR044086">
    <property type="entry name" value="LUC3-like"/>
</dbReference>
<dbReference type="PANTHER" id="PTHR11699">
    <property type="entry name" value="ALDEHYDE DEHYDROGENASE-RELATED"/>
    <property type="match status" value="1"/>
</dbReference>
<evidence type="ECO:0000259" key="5">
    <source>
        <dbReference type="Pfam" id="PF00171"/>
    </source>
</evidence>